<dbReference type="GO" id="GO:0016020">
    <property type="term" value="C:membrane"/>
    <property type="evidence" value="ECO:0007669"/>
    <property type="project" value="GOC"/>
</dbReference>
<dbReference type="InterPro" id="IPR051158">
    <property type="entry name" value="Metallophosphoesterase_sf"/>
</dbReference>
<evidence type="ECO:0000313" key="6">
    <source>
        <dbReference type="Proteomes" id="UP000594759"/>
    </source>
</evidence>
<dbReference type="SUPFAM" id="SSF56300">
    <property type="entry name" value="Metallo-dependent phosphatases"/>
    <property type="match status" value="1"/>
</dbReference>
<dbReference type="RefSeq" id="WP_196098824.1">
    <property type="nucleotide sequence ID" value="NZ_CP064939.1"/>
</dbReference>
<keyword evidence="3" id="KW-0812">Transmembrane</keyword>
<feature type="domain" description="Calcineurin-like phosphoesterase" evidence="4">
    <location>
        <begin position="165"/>
        <end position="344"/>
    </location>
</feature>
<evidence type="ECO:0000256" key="1">
    <source>
        <dbReference type="ARBA" id="ARBA00022723"/>
    </source>
</evidence>
<keyword evidence="6" id="KW-1185">Reference proteome</keyword>
<feature type="transmembrane region" description="Helical" evidence="3">
    <location>
        <begin position="7"/>
        <end position="24"/>
    </location>
</feature>
<dbReference type="EMBL" id="CP064939">
    <property type="protein sequence ID" value="QPH39357.1"/>
    <property type="molecule type" value="Genomic_DNA"/>
</dbReference>
<keyword evidence="3" id="KW-0472">Membrane</keyword>
<dbReference type="GO" id="GO:0009245">
    <property type="term" value="P:lipid A biosynthetic process"/>
    <property type="evidence" value="ECO:0007669"/>
    <property type="project" value="TreeGrafter"/>
</dbReference>
<evidence type="ECO:0000256" key="3">
    <source>
        <dbReference type="SAM" id="Phobius"/>
    </source>
</evidence>
<gene>
    <name evidence="5" type="ORF">IZT61_20325</name>
</gene>
<dbReference type="PANTHER" id="PTHR31302:SF31">
    <property type="entry name" value="PHOSPHODIESTERASE YAEI"/>
    <property type="match status" value="1"/>
</dbReference>
<accession>A0A7S9KYV0</accession>
<dbReference type="Proteomes" id="UP000594759">
    <property type="component" value="Chromosome"/>
</dbReference>
<dbReference type="CDD" id="cd07385">
    <property type="entry name" value="MPP_YkuE_C"/>
    <property type="match status" value="1"/>
</dbReference>
<reference evidence="5 6" key="1">
    <citation type="submission" date="2020-11" db="EMBL/GenBank/DDBJ databases">
        <title>Pedobacter endophytica, an endophytic bacteria isolated form Carex pumila.</title>
        <authorList>
            <person name="Peng Y."/>
            <person name="Jiang L."/>
            <person name="Lee J."/>
        </authorList>
    </citation>
    <scope>NUCLEOTIDE SEQUENCE [LARGE SCALE GENOMIC DNA]</scope>
    <source>
        <strain evidence="5 6">JBR3-12</strain>
    </source>
</reference>
<feature type="transmembrane region" description="Helical" evidence="3">
    <location>
        <begin position="68"/>
        <end position="98"/>
    </location>
</feature>
<feature type="transmembrane region" description="Helical" evidence="3">
    <location>
        <begin position="118"/>
        <end position="139"/>
    </location>
</feature>
<keyword evidence="2" id="KW-0378">Hydrolase</keyword>
<evidence type="ECO:0000259" key="4">
    <source>
        <dbReference type="Pfam" id="PF00149"/>
    </source>
</evidence>
<keyword evidence="1" id="KW-0479">Metal-binding</keyword>
<evidence type="ECO:0000313" key="5">
    <source>
        <dbReference type="EMBL" id="QPH39357.1"/>
    </source>
</evidence>
<dbReference type="InterPro" id="IPR004843">
    <property type="entry name" value="Calcineurin-like_PHP"/>
</dbReference>
<dbReference type="AlphaFoldDB" id="A0A7S9KYV0"/>
<dbReference type="KEGG" id="pex:IZT61_20325"/>
<sequence length="409" mass="46194">MKRRFSFLPIVIVALLFFSLNAYFLSGLTTINSSTWLSPIVWVVAIGLMFALIYAIRTFSAQGINRFFQIIVHAFLIVFAAELIFAVFLLLGDVFRFLFSIPSHFTVAGYETMARSSYWIDFAFIMFCLTVVLFIYGITRGKYAYRVIKHTLFFDDLPASFDGFTLTQISDVHAGSFTNPAAVQKGIDLINAQKSDLFVFTGDLVNNASSEIVPYIGHFSQIKAPFGQFSVLGNHDYGDYIKWPSELDKAKNLQQLKNYHNDLGFRLLLDEHVVLEKNGDKIILVGIENWGIGFGERGDLNKALKGTANNDFKILLSHDPSHWDAQVKNYPSKIQLSLAGHTHGMQFGIEAFGIKWSPVKYRYKHWAGIKTENGRYLNVNRGFGFLGFSGRIGIWPEITVIELKKGEKG</sequence>
<feature type="transmembrane region" description="Helical" evidence="3">
    <location>
        <begin position="36"/>
        <end position="56"/>
    </location>
</feature>
<dbReference type="PANTHER" id="PTHR31302">
    <property type="entry name" value="TRANSMEMBRANE PROTEIN WITH METALLOPHOSPHOESTERASE DOMAIN-RELATED"/>
    <property type="match status" value="1"/>
</dbReference>
<dbReference type="InterPro" id="IPR029052">
    <property type="entry name" value="Metallo-depent_PP-like"/>
</dbReference>
<keyword evidence="3" id="KW-1133">Transmembrane helix</keyword>
<name>A0A7S9KYV0_9SPHI</name>
<proteinExistence type="predicted"/>
<organism evidence="5 6">
    <name type="scientific">Pedobacter endophyticus</name>
    <dbReference type="NCBI Taxonomy" id="2789740"/>
    <lineage>
        <taxon>Bacteria</taxon>
        <taxon>Pseudomonadati</taxon>
        <taxon>Bacteroidota</taxon>
        <taxon>Sphingobacteriia</taxon>
        <taxon>Sphingobacteriales</taxon>
        <taxon>Sphingobacteriaceae</taxon>
        <taxon>Pedobacter</taxon>
    </lineage>
</organism>
<dbReference type="Gene3D" id="3.60.21.10">
    <property type="match status" value="1"/>
</dbReference>
<evidence type="ECO:0000256" key="2">
    <source>
        <dbReference type="ARBA" id="ARBA00022801"/>
    </source>
</evidence>
<dbReference type="GO" id="GO:0046872">
    <property type="term" value="F:metal ion binding"/>
    <property type="evidence" value="ECO:0007669"/>
    <property type="project" value="UniProtKB-KW"/>
</dbReference>
<dbReference type="GO" id="GO:0008758">
    <property type="term" value="F:UDP-2,3-diacylglucosamine hydrolase activity"/>
    <property type="evidence" value="ECO:0007669"/>
    <property type="project" value="TreeGrafter"/>
</dbReference>
<protein>
    <submittedName>
        <fullName evidence="5">Metallophosphoesterase</fullName>
    </submittedName>
</protein>
<dbReference type="Pfam" id="PF00149">
    <property type="entry name" value="Metallophos"/>
    <property type="match status" value="1"/>
</dbReference>